<sequence>MPGQVADDFEFEVAQWADGQGHLLGNQALHKGFVFFGAHAVVDADDFQQIQRFPNVFGRAFFTGMGDGGKTLGAGLGKDALEFRGRVAEFARIQSDAVDMSSERLRLGKRFKRGFFAQMSQETHNQSAGNAPFFLRFQTCTGNAVDDGFKRYAARGMGLRVEEDFGVDDVVLAAAGEIGGGQVVKILLVEQDRRRSVVNIEEGLEVVKIVSAAHGVYIRIGNGNAVASGDGEHQFRLERAFDMDVQFGFRQGAD</sequence>
<protein>
    <submittedName>
        <fullName evidence="1">Uncharacterized protein</fullName>
    </submittedName>
</protein>
<name>C6M5M0_NEISI</name>
<dbReference type="AlphaFoldDB" id="C6M5M0"/>
<dbReference type="Proteomes" id="UP000005365">
    <property type="component" value="Unassembled WGS sequence"/>
</dbReference>
<evidence type="ECO:0000313" key="1">
    <source>
        <dbReference type="EMBL" id="EET44348.1"/>
    </source>
</evidence>
<dbReference type="EMBL" id="ACKO02000010">
    <property type="protein sequence ID" value="EET44348.1"/>
    <property type="molecule type" value="Genomic_DNA"/>
</dbReference>
<evidence type="ECO:0000313" key="2">
    <source>
        <dbReference type="Proteomes" id="UP000005365"/>
    </source>
</evidence>
<reference evidence="1" key="1">
    <citation type="submission" date="2009-07" db="EMBL/GenBank/DDBJ databases">
        <authorList>
            <person name="Weinstock G."/>
            <person name="Sodergren E."/>
            <person name="Clifton S."/>
            <person name="Fulton L."/>
            <person name="Fulton B."/>
            <person name="Courtney L."/>
            <person name="Fronick C."/>
            <person name="Harrison M."/>
            <person name="Strong C."/>
            <person name="Farmer C."/>
            <person name="Delahaunty K."/>
            <person name="Markovic C."/>
            <person name="Hall O."/>
            <person name="Minx P."/>
            <person name="Tomlinson C."/>
            <person name="Mitreva M."/>
            <person name="Nelson J."/>
            <person name="Hou S."/>
            <person name="Wollam A."/>
            <person name="Pepin K.H."/>
            <person name="Johnson M."/>
            <person name="Bhonagiri V."/>
            <person name="Nash W.E."/>
            <person name="Warren W."/>
            <person name="Chinwalla A."/>
            <person name="Mardis E.R."/>
            <person name="Wilson R.K."/>
        </authorList>
    </citation>
    <scope>NUCLEOTIDE SEQUENCE [LARGE SCALE GENOMIC DNA]</scope>
    <source>
        <strain evidence="1">ATCC 29256</strain>
    </source>
</reference>
<dbReference type="eggNOG" id="ENOG502ZIC4">
    <property type="taxonomic scope" value="Bacteria"/>
</dbReference>
<keyword evidence="2" id="KW-1185">Reference proteome</keyword>
<comment type="caution">
    <text evidence="1">The sequence shown here is derived from an EMBL/GenBank/DDBJ whole genome shotgun (WGS) entry which is preliminary data.</text>
</comment>
<accession>C6M5M0</accession>
<organism evidence="1 2">
    <name type="scientific">Neisseria sicca ATCC 29256</name>
    <dbReference type="NCBI Taxonomy" id="547045"/>
    <lineage>
        <taxon>Bacteria</taxon>
        <taxon>Pseudomonadati</taxon>
        <taxon>Pseudomonadota</taxon>
        <taxon>Betaproteobacteria</taxon>
        <taxon>Neisseriales</taxon>
        <taxon>Neisseriaceae</taxon>
        <taxon>Neisseria</taxon>
    </lineage>
</organism>
<gene>
    <name evidence="1" type="ORF">NEISICOT_01819</name>
</gene>
<proteinExistence type="predicted"/>